<dbReference type="Gene3D" id="1.20.58.300">
    <property type="entry name" value="FlgN-like"/>
    <property type="match status" value="1"/>
</dbReference>
<keyword evidence="1" id="KW-1005">Bacterial flagellum biogenesis</keyword>
<dbReference type="Proteomes" id="UP000199017">
    <property type="component" value="Unassembled WGS sequence"/>
</dbReference>
<dbReference type="RefSeq" id="WP_091580887.1">
    <property type="nucleotide sequence ID" value="NZ_FNDU01000002.1"/>
</dbReference>
<protein>
    <submittedName>
        <fullName evidence="2">FlgN protein</fullName>
    </submittedName>
</protein>
<dbReference type="GO" id="GO:0044780">
    <property type="term" value="P:bacterial-type flagellum assembly"/>
    <property type="evidence" value="ECO:0007669"/>
    <property type="project" value="InterPro"/>
</dbReference>
<evidence type="ECO:0000313" key="2">
    <source>
        <dbReference type="EMBL" id="SDH64118.1"/>
    </source>
</evidence>
<evidence type="ECO:0000256" key="1">
    <source>
        <dbReference type="ARBA" id="ARBA00022795"/>
    </source>
</evidence>
<reference evidence="2 3" key="1">
    <citation type="submission" date="2016-10" db="EMBL/GenBank/DDBJ databases">
        <authorList>
            <person name="de Groot N.N."/>
        </authorList>
    </citation>
    <scope>NUCLEOTIDE SEQUENCE [LARGE SCALE GENOMIC DNA]</scope>
    <source>
        <strain evidence="3">P4B,CCM 7963,CECT 7998,DSM 25260,IBRC-M 10614,KCTC 13821</strain>
    </source>
</reference>
<proteinExistence type="predicted"/>
<dbReference type="OrthoDB" id="2381500at2"/>
<organism evidence="2 3">
    <name type="scientific">Alteribacillus bidgolensis</name>
    <dbReference type="NCBI Taxonomy" id="930129"/>
    <lineage>
        <taxon>Bacteria</taxon>
        <taxon>Bacillati</taxon>
        <taxon>Bacillota</taxon>
        <taxon>Bacilli</taxon>
        <taxon>Bacillales</taxon>
        <taxon>Bacillaceae</taxon>
        <taxon>Alteribacillus</taxon>
    </lineage>
</organism>
<accession>A0A1G8E2L6</accession>
<dbReference type="InterPro" id="IPR007809">
    <property type="entry name" value="FlgN-like"/>
</dbReference>
<dbReference type="Pfam" id="PF05130">
    <property type="entry name" value="FlgN"/>
    <property type="match status" value="1"/>
</dbReference>
<dbReference type="SUPFAM" id="SSF140566">
    <property type="entry name" value="FlgN-like"/>
    <property type="match status" value="1"/>
</dbReference>
<dbReference type="AlphaFoldDB" id="A0A1G8E2L6"/>
<dbReference type="STRING" id="930129.SAMN05216352_10246"/>
<name>A0A1G8E2L6_9BACI</name>
<keyword evidence="3" id="KW-1185">Reference proteome</keyword>
<dbReference type="EMBL" id="FNDU01000002">
    <property type="protein sequence ID" value="SDH64118.1"/>
    <property type="molecule type" value="Genomic_DNA"/>
</dbReference>
<dbReference type="InterPro" id="IPR036679">
    <property type="entry name" value="FlgN-like_sf"/>
</dbReference>
<evidence type="ECO:0000313" key="3">
    <source>
        <dbReference type="Proteomes" id="UP000199017"/>
    </source>
</evidence>
<sequence>MSVKTIFEAMALLVRQHKELNVISAEKTELIKANDTKKLAILLKKESKHIRTIEKKEKDRQDAVHQYLNSKGETKAEGTVSVLLKHLPVSYHEPLIKLQESLLQEMGNLRKKEALNRTLVEDSLHFVQMTMDMIQPDPEAVHYTHPDSSENDQHQRYSIFDSKA</sequence>
<gene>
    <name evidence="2" type="ORF">SAMN05216352_10246</name>
</gene>